<keyword evidence="2" id="KW-1185">Reference proteome</keyword>
<proteinExistence type="predicted"/>
<gene>
    <name evidence="1" type="ORF">GCM10023353_35280</name>
</gene>
<name>A0ABP9D4U6_9ACTN</name>
<evidence type="ECO:0008006" key="3">
    <source>
        <dbReference type="Google" id="ProtNLM"/>
    </source>
</evidence>
<sequence length="173" mass="17111">MAGGMESGSGGGGQVRLGRSSIRAQRGLLALVAAALIVLAGPAGIAAAQCLADPAGHAAASAVAVHDHGGKEDAGHAHVGQAHTEHGRAMAGHDDSAMHDACLPALDCCDIHCLAAGSRAPAVLPLATPLPAAPLTPVAQLRAPPATAEDGSSVLPVPPWTRPTLELLTILRV</sequence>
<evidence type="ECO:0000313" key="2">
    <source>
        <dbReference type="Proteomes" id="UP001500839"/>
    </source>
</evidence>
<protein>
    <recommendedName>
        <fullName evidence="3">CopL family metal-binding regulatory protein</fullName>
    </recommendedName>
</protein>
<dbReference type="Proteomes" id="UP001500839">
    <property type="component" value="Unassembled WGS sequence"/>
</dbReference>
<reference evidence="2" key="1">
    <citation type="journal article" date="2019" name="Int. J. Syst. Evol. Microbiol.">
        <title>The Global Catalogue of Microorganisms (GCM) 10K type strain sequencing project: providing services to taxonomists for standard genome sequencing and annotation.</title>
        <authorList>
            <consortium name="The Broad Institute Genomics Platform"/>
            <consortium name="The Broad Institute Genome Sequencing Center for Infectious Disease"/>
            <person name="Wu L."/>
            <person name="Ma J."/>
        </authorList>
    </citation>
    <scope>NUCLEOTIDE SEQUENCE [LARGE SCALE GENOMIC DNA]</scope>
    <source>
        <strain evidence="2">JCM 18542</strain>
    </source>
</reference>
<organism evidence="1 2">
    <name type="scientific">Tomitella cavernea</name>
    <dbReference type="NCBI Taxonomy" id="1387982"/>
    <lineage>
        <taxon>Bacteria</taxon>
        <taxon>Bacillati</taxon>
        <taxon>Actinomycetota</taxon>
        <taxon>Actinomycetes</taxon>
        <taxon>Mycobacteriales</taxon>
        <taxon>Tomitella</taxon>
    </lineage>
</organism>
<evidence type="ECO:0000313" key="1">
    <source>
        <dbReference type="EMBL" id="GAA4823474.1"/>
    </source>
</evidence>
<comment type="caution">
    <text evidence="1">The sequence shown here is derived from an EMBL/GenBank/DDBJ whole genome shotgun (WGS) entry which is preliminary data.</text>
</comment>
<dbReference type="EMBL" id="BAABKQ010000001">
    <property type="protein sequence ID" value="GAA4823474.1"/>
    <property type="molecule type" value="Genomic_DNA"/>
</dbReference>
<accession>A0ABP9D4U6</accession>